<protein>
    <submittedName>
        <fullName evidence="2">Uncharacterized protein</fullName>
    </submittedName>
</protein>
<reference evidence="2" key="1">
    <citation type="submission" date="2016-03" db="EMBL/GenBank/DDBJ databases">
        <title>Mechanisms controlling the formation of the plant cell surface in tip-growing cells are functionally conserved among land plants.</title>
        <authorList>
            <person name="Honkanen S."/>
            <person name="Jones V.A."/>
            <person name="Morieri G."/>
            <person name="Champion C."/>
            <person name="Hetherington A.J."/>
            <person name="Kelly S."/>
            <person name="Saint-Marcoux D."/>
            <person name="Proust H."/>
            <person name="Prescott H."/>
            <person name="Dolan L."/>
        </authorList>
    </citation>
    <scope>NUCLEOTIDE SEQUENCE [LARGE SCALE GENOMIC DNA]</scope>
    <source>
        <tissue evidence="2">Whole gametophyte</tissue>
    </source>
</reference>
<accession>A0A176VBW5</accession>
<dbReference type="EMBL" id="LVLJ01004076">
    <property type="protein sequence ID" value="OAE18344.1"/>
    <property type="molecule type" value="Genomic_DNA"/>
</dbReference>
<name>A0A176VBW5_MARPO</name>
<proteinExistence type="predicted"/>
<keyword evidence="3" id="KW-1185">Reference proteome</keyword>
<sequence>MALVSEPSLRNAIAHAATTLTACCRESLQAAVGDSTLSPVDFSGYRAMEGPPSKPTKRGVLAVFESGLRTISGPETFEARPADRIGPIDGATGRGRESSPVLTGDARLIDSLLDSQR</sequence>
<dbReference type="AlphaFoldDB" id="A0A176VBW5"/>
<organism evidence="2 3">
    <name type="scientific">Marchantia polymorpha subsp. ruderalis</name>
    <dbReference type="NCBI Taxonomy" id="1480154"/>
    <lineage>
        <taxon>Eukaryota</taxon>
        <taxon>Viridiplantae</taxon>
        <taxon>Streptophyta</taxon>
        <taxon>Embryophyta</taxon>
        <taxon>Marchantiophyta</taxon>
        <taxon>Marchantiopsida</taxon>
        <taxon>Marchantiidae</taxon>
        <taxon>Marchantiales</taxon>
        <taxon>Marchantiaceae</taxon>
        <taxon>Marchantia</taxon>
    </lineage>
</organism>
<evidence type="ECO:0000256" key="1">
    <source>
        <dbReference type="SAM" id="MobiDB-lite"/>
    </source>
</evidence>
<dbReference type="Proteomes" id="UP000077202">
    <property type="component" value="Unassembled WGS sequence"/>
</dbReference>
<feature type="region of interest" description="Disordered" evidence="1">
    <location>
        <begin position="78"/>
        <end position="103"/>
    </location>
</feature>
<gene>
    <name evidence="2" type="ORF">AXG93_2727s1100</name>
</gene>
<comment type="caution">
    <text evidence="2">The sequence shown here is derived from an EMBL/GenBank/DDBJ whole genome shotgun (WGS) entry which is preliminary data.</text>
</comment>
<evidence type="ECO:0000313" key="2">
    <source>
        <dbReference type="EMBL" id="OAE18344.1"/>
    </source>
</evidence>
<evidence type="ECO:0000313" key="3">
    <source>
        <dbReference type="Proteomes" id="UP000077202"/>
    </source>
</evidence>